<evidence type="ECO:0000313" key="3">
    <source>
        <dbReference type="Proteomes" id="UP000440498"/>
    </source>
</evidence>
<feature type="compositionally biased region" description="Polar residues" evidence="1">
    <location>
        <begin position="43"/>
        <end position="53"/>
    </location>
</feature>
<dbReference type="RefSeq" id="WP_152841295.1">
    <property type="nucleotide sequence ID" value="NZ_WHUG01000018.1"/>
</dbReference>
<organism evidence="2 3">
    <name type="scientific">Rugamonas aquatica</name>
    <dbReference type="NCBI Taxonomy" id="2743357"/>
    <lineage>
        <taxon>Bacteria</taxon>
        <taxon>Pseudomonadati</taxon>
        <taxon>Pseudomonadota</taxon>
        <taxon>Betaproteobacteria</taxon>
        <taxon>Burkholderiales</taxon>
        <taxon>Oxalobacteraceae</taxon>
        <taxon>Telluria group</taxon>
        <taxon>Rugamonas</taxon>
    </lineage>
</organism>
<accession>A0A6A7NAK3</accession>
<reference evidence="2 3" key="1">
    <citation type="submission" date="2019-10" db="EMBL/GenBank/DDBJ databases">
        <title>Two novel species isolated from a subtropical stream in China.</title>
        <authorList>
            <person name="Lu H."/>
        </authorList>
    </citation>
    <scope>NUCLEOTIDE SEQUENCE [LARGE SCALE GENOMIC DNA]</scope>
    <source>
        <strain evidence="2 3">FT29W</strain>
    </source>
</reference>
<dbReference type="Pfam" id="PF12118">
    <property type="entry name" value="SprA-related"/>
    <property type="match status" value="1"/>
</dbReference>
<evidence type="ECO:0000313" key="2">
    <source>
        <dbReference type="EMBL" id="MQA42159.1"/>
    </source>
</evidence>
<dbReference type="Proteomes" id="UP000440498">
    <property type="component" value="Unassembled WGS sequence"/>
</dbReference>
<sequence>MSIGAIAPSSASQPPARATPPVQIASSATPAGPASASTASSPNTNFSGSDSATNLTPEALALVAQLKARDTDVRQHEQAHLATAGGLATSGASYTYQRGPNGVDYAIGGEVHIDTSPGRTPQETIERAHTIQAAALAPADPSGADRAVAAQAQQMELQARSELATQQVEQATARTQGPAPVANDAAKVRRTYEVAPLVPPKLDIYA</sequence>
<dbReference type="InterPro" id="IPR021973">
    <property type="entry name" value="SprA-related"/>
</dbReference>
<name>A0A6A7NAK3_9BURK</name>
<protein>
    <submittedName>
        <fullName evidence="2">Catalase</fullName>
    </submittedName>
</protein>
<feature type="region of interest" description="Disordered" evidence="1">
    <location>
        <begin position="1"/>
        <end position="53"/>
    </location>
</feature>
<evidence type="ECO:0000256" key="1">
    <source>
        <dbReference type="SAM" id="MobiDB-lite"/>
    </source>
</evidence>
<comment type="caution">
    <text evidence="2">The sequence shown here is derived from an EMBL/GenBank/DDBJ whole genome shotgun (WGS) entry which is preliminary data.</text>
</comment>
<gene>
    <name evidence="2" type="ORF">GEV02_28865</name>
</gene>
<proteinExistence type="predicted"/>
<dbReference type="AlphaFoldDB" id="A0A6A7NAK3"/>
<feature type="compositionally biased region" description="Low complexity" evidence="1">
    <location>
        <begin position="1"/>
        <end position="42"/>
    </location>
</feature>
<dbReference type="EMBL" id="WHUG01000018">
    <property type="protein sequence ID" value="MQA42159.1"/>
    <property type="molecule type" value="Genomic_DNA"/>
</dbReference>
<keyword evidence="3" id="KW-1185">Reference proteome</keyword>